<evidence type="ECO:0000256" key="1">
    <source>
        <dbReference type="SAM" id="Phobius"/>
    </source>
</evidence>
<feature type="transmembrane region" description="Helical" evidence="1">
    <location>
        <begin position="81"/>
        <end position="101"/>
    </location>
</feature>
<keyword evidence="1" id="KW-1133">Transmembrane helix</keyword>
<feature type="transmembrane region" description="Helical" evidence="1">
    <location>
        <begin position="121"/>
        <end position="141"/>
    </location>
</feature>
<organism evidence="3">
    <name type="scientific">Eclysippe vanelli</name>
    <name type="common">Polychaete worm</name>
    <dbReference type="NCBI Taxonomy" id="479700"/>
    <lineage>
        <taxon>Eukaryota</taxon>
        <taxon>Metazoa</taxon>
        <taxon>Spiralia</taxon>
        <taxon>Lophotrochozoa</taxon>
        <taxon>Annelida</taxon>
        <taxon>Polychaeta</taxon>
        <taxon>Sedentaria</taxon>
        <taxon>Canalipalpata</taxon>
        <taxon>Terebellida</taxon>
        <taxon>Terebelliformia</taxon>
        <taxon>Ampharetidae</taxon>
        <taxon>Eclysippe</taxon>
    </lineage>
</organism>
<accession>B3TJY7</accession>
<feature type="transmembrane region" description="Helical" evidence="1">
    <location>
        <begin position="12"/>
        <end position="35"/>
    </location>
</feature>
<feature type="transmembrane region" description="Helical" evidence="1">
    <location>
        <begin position="47"/>
        <end position="69"/>
    </location>
</feature>
<sequence>MMQILMISFMSGLSLSFPLLSSPLLMGLWVLFIALGLSGWMGVMGMSWFGLILFLVYIGGMLVMFVYFVAITPNQRHNIKVFMFMALYMLMSFAMLMKMNFCSRFNSLTNMGNELMMFFDNQGLVLILVFVMLFVGLLIVVKLTQRSCGPLRPFN</sequence>
<reference evidence="3" key="1">
    <citation type="journal article" date="2008" name="Gene">
        <title>Phylogenetic information from three mitochondrial genomes of Terebelliformia (Annelida) worms and duplication of the methionine tRNA.</title>
        <authorList>
            <person name="Zhong M."/>
            <person name="Struck T.H."/>
            <person name="Halanych K.M."/>
        </authorList>
    </citation>
    <scope>NUCLEOTIDE SEQUENCE</scope>
</reference>
<feature type="signal peptide" evidence="2">
    <location>
        <begin position="1"/>
        <end position="16"/>
    </location>
</feature>
<geneLocation type="mitochondrion" evidence="3"/>
<keyword evidence="2" id="KW-0732">Signal</keyword>
<keyword evidence="1" id="KW-0472">Membrane</keyword>
<name>B3TJY7_ECLVA</name>
<protein>
    <submittedName>
        <fullName evidence="3">NADH dehydrogenase subunit 6</fullName>
    </submittedName>
</protein>
<evidence type="ECO:0000256" key="2">
    <source>
        <dbReference type="SAM" id="SignalP"/>
    </source>
</evidence>
<dbReference type="EMBL" id="EU239687">
    <property type="protein sequence ID" value="ABW76493.1"/>
    <property type="molecule type" value="Genomic_DNA"/>
</dbReference>
<proteinExistence type="predicted"/>
<evidence type="ECO:0000313" key="3">
    <source>
        <dbReference type="EMBL" id="ABW76493.1"/>
    </source>
</evidence>
<feature type="chain" id="PRO_5002798892" evidence="2">
    <location>
        <begin position="17"/>
        <end position="155"/>
    </location>
</feature>
<keyword evidence="3" id="KW-0496">Mitochondrion</keyword>
<keyword evidence="1" id="KW-0812">Transmembrane</keyword>
<dbReference type="AlphaFoldDB" id="B3TJY7"/>
<gene>
    <name evidence="3" type="primary">ND6</name>
</gene>